<reference evidence="1" key="2">
    <citation type="submission" date="2021-04" db="EMBL/GenBank/DDBJ databases">
        <authorList>
            <person name="Gilroy R."/>
        </authorList>
    </citation>
    <scope>NUCLEOTIDE SEQUENCE</scope>
    <source>
        <strain evidence="1">MalCec1-1739</strain>
    </source>
</reference>
<sequence>MYRIQANATGTKHICVTDGHLQTIRDYALFQFLASSNGIVDEGVLDKLRLTIRSLIVADNVNGKPLLDLCIDVIYNKEMKAYGLRNLLSLYDEWVKTHPAGQKDGE</sequence>
<reference evidence="1" key="1">
    <citation type="journal article" date="2021" name="PeerJ">
        <title>Extensive microbial diversity within the chicken gut microbiome revealed by metagenomics and culture.</title>
        <authorList>
            <person name="Gilroy R."/>
            <person name="Ravi A."/>
            <person name="Getino M."/>
            <person name="Pursley I."/>
            <person name="Horton D.L."/>
            <person name="Alikhan N.F."/>
            <person name="Baker D."/>
            <person name="Gharbi K."/>
            <person name="Hall N."/>
            <person name="Watson M."/>
            <person name="Adriaenssens E.M."/>
            <person name="Foster-Nyarko E."/>
            <person name="Jarju S."/>
            <person name="Secka A."/>
            <person name="Antonio M."/>
            <person name="Oren A."/>
            <person name="Chaudhuri R.R."/>
            <person name="La Ragione R."/>
            <person name="Hildebrand F."/>
            <person name="Pallen M.J."/>
        </authorList>
    </citation>
    <scope>NUCLEOTIDE SEQUENCE</scope>
    <source>
        <strain evidence="1">MalCec1-1739</strain>
    </source>
</reference>
<gene>
    <name evidence="1" type="ORF">IAA93_03150</name>
</gene>
<comment type="caution">
    <text evidence="1">The sequence shown here is derived from an EMBL/GenBank/DDBJ whole genome shotgun (WGS) entry which is preliminary data.</text>
</comment>
<dbReference type="EMBL" id="DWUP01000064">
    <property type="protein sequence ID" value="HJD52710.1"/>
    <property type="molecule type" value="Genomic_DNA"/>
</dbReference>
<dbReference type="AlphaFoldDB" id="A0A9D2UHW0"/>
<evidence type="ECO:0000313" key="2">
    <source>
        <dbReference type="Proteomes" id="UP000787625"/>
    </source>
</evidence>
<evidence type="ECO:0000313" key="1">
    <source>
        <dbReference type="EMBL" id="HJD52710.1"/>
    </source>
</evidence>
<dbReference type="Proteomes" id="UP000787625">
    <property type="component" value="Unassembled WGS sequence"/>
</dbReference>
<organism evidence="1 2">
    <name type="scientific">Candidatus Avibacteroides avistercoris</name>
    <dbReference type="NCBI Taxonomy" id="2840690"/>
    <lineage>
        <taxon>Bacteria</taxon>
        <taxon>Pseudomonadati</taxon>
        <taxon>Bacteroidota</taxon>
        <taxon>Bacteroidia</taxon>
        <taxon>Bacteroidales</taxon>
        <taxon>Bacteroidaceae</taxon>
        <taxon>Bacteroidaceae incertae sedis</taxon>
        <taxon>Candidatus Avibacteroides</taxon>
    </lineage>
</organism>
<name>A0A9D2UHW0_9BACT</name>
<protein>
    <submittedName>
        <fullName evidence="1">Uncharacterized protein</fullName>
    </submittedName>
</protein>
<accession>A0A9D2UHW0</accession>
<proteinExistence type="predicted"/>